<dbReference type="GO" id="GO:0005634">
    <property type="term" value="C:nucleus"/>
    <property type="evidence" value="ECO:0007669"/>
    <property type="project" value="UniProtKB-SubCell"/>
</dbReference>
<dbReference type="STRING" id="105785.A0A2J7PM13"/>
<dbReference type="GO" id="GO:0003677">
    <property type="term" value="F:DNA binding"/>
    <property type="evidence" value="ECO:0007669"/>
    <property type="project" value="UniProtKB-KW"/>
</dbReference>
<dbReference type="GO" id="GO:0008270">
    <property type="term" value="F:zinc ion binding"/>
    <property type="evidence" value="ECO:0007669"/>
    <property type="project" value="UniProtKB-KW"/>
</dbReference>
<proteinExistence type="predicted"/>
<evidence type="ECO:0000313" key="12">
    <source>
        <dbReference type="EMBL" id="PNF17374.1"/>
    </source>
</evidence>
<feature type="domain" description="C2H2-type" evidence="11">
    <location>
        <begin position="602"/>
        <end position="629"/>
    </location>
</feature>
<organism evidence="12 13">
    <name type="scientific">Cryptotermes secundus</name>
    <dbReference type="NCBI Taxonomy" id="105785"/>
    <lineage>
        <taxon>Eukaryota</taxon>
        <taxon>Metazoa</taxon>
        <taxon>Ecdysozoa</taxon>
        <taxon>Arthropoda</taxon>
        <taxon>Hexapoda</taxon>
        <taxon>Insecta</taxon>
        <taxon>Pterygota</taxon>
        <taxon>Neoptera</taxon>
        <taxon>Polyneoptera</taxon>
        <taxon>Dictyoptera</taxon>
        <taxon>Blattodea</taxon>
        <taxon>Blattoidea</taxon>
        <taxon>Termitoidae</taxon>
        <taxon>Kalotermitidae</taxon>
        <taxon>Cryptotermitinae</taxon>
        <taxon>Cryptotermes</taxon>
    </lineage>
</organism>
<keyword evidence="13" id="KW-1185">Reference proteome</keyword>
<reference evidence="12 13" key="1">
    <citation type="submission" date="2017-12" db="EMBL/GenBank/DDBJ databases">
        <title>Hemimetabolous genomes reveal molecular basis of termite eusociality.</title>
        <authorList>
            <person name="Harrison M.C."/>
            <person name="Jongepier E."/>
            <person name="Robertson H.M."/>
            <person name="Arning N."/>
            <person name="Bitard-Feildel T."/>
            <person name="Chao H."/>
            <person name="Childers C.P."/>
            <person name="Dinh H."/>
            <person name="Doddapaneni H."/>
            <person name="Dugan S."/>
            <person name="Gowin J."/>
            <person name="Greiner C."/>
            <person name="Han Y."/>
            <person name="Hu H."/>
            <person name="Hughes D.S.T."/>
            <person name="Huylmans A.-K."/>
            <person name="Kemena C."/>
            <person name="Kremer L.P.M."/>
            <person name="Lee S.L."/>
            <person name="Lopez-Ezquerra A."/>
            <person name="Mallet L."/>
            <person name="Monroy-Kuhn J.M."/>
            <person name="Moser A."/>
            <person name="Murali S.C."/>
            <person name="Muzny D.M."/>
            <person name="Otani S."/>
            <person name="Piulachs M.-D."/>
            <person name="Poelchau M."/>
            <person name="Qu J."/>
            <person name="Schaub F."/>
            <person name="Wada-Katsumata A."/>
            <person name="Worley K.C."/>
            <person name="Xie Q."/>
            <person name="Ylla G."/>
            <person name="Poulsen M."/>
            <person name="Gibbs R.A."/>
            <person name="Schal C."/>
            <person name="Richards S."/>
            <person name="Belles X."/>
            <person name="Korb J."/>
            <person name="Bornberg-Bauer E."/>
        </authorList>
    </citation>
    <scope>NUCLEOTIDE SEQUENCE [LARGE SCALE GENOMIC DNA]</scope>
    <source>
        <tissue evidence="12">Whole body</tissue>
    </source>
</reference>
<comment type="subcellular location">
    <subcellularLocation>
        <location evidence="1">Nucleus</location>
    </subcellularLocation>
</comment>
<dbReference type="InterPro" id="IPR036236">
    <property type="entry name" value="Znf_C2H2_sf"/>
</dbReference>
<evidence type="ECO:0000256" key="10">
    <source>
        <dbReference type="PROSITE-ProRule" id="PRU00042"/>
    </source>
</evidence>
<keyword evidence="4 10" id="KW-0863">Zinc-finger</keyword>
<evidence type="ECO:0000256" key="7">
    <source>
        <dbReference type="ARBA" id="ARBA00023125"/>
    </source>
</evidence>
<dbReference type="PANTHER" id="PTHR24379:SF121">
    <property type="entry name" value="C2H2-TYPE DOMAIN-CONTAINING PROTEIN"/>
    <property type="match status" value="1"/>
</dbReference>
<name>A0A2J7PM13_9NEOP</name>
<keyword evidence="2" id="KW-0479">Metal-binding</keyword>
<dbReference type="InParanoid" id="A0A2J7PM13"/>
<evidence type="ECO:0000256" key="4">
    <source>
        <dbReference type="ARBA" id="ARBA00022771"/>
    </source>
</evidence>
<dbReference type="InterPro" id="IPR013087">
    <property type="entry name" value="Znf_C2H2_type"/>
</dbReference>
<dbReference type="FunFam" id="3.30.160.60:FF:000325">
    <property type="entry name" value="ZFP90 zinc finger protein"/>
    <property type="match status" value="1"/>
</dbReference>
<keyword evidence="6" id="KW-0805">Transcription regulation</keyword>
<keyword evidence="3" id="KW-0677">Repeat</keyword>
<comment type="caution">
    <text evidence="12">The sequence shown here is derived from an EMBL/GenBank/DDBJ whole genome shotgun (WGS) entry which is preliminary data.</text>
</comment>
<evidence type="ECO:0000259" key="11">
    <source>
        <dbReference type="PROSITE" id="PS50157"/>
    </source>
</evidence>
<evidence type="ECO:0000256" key="6">
    <source>
        <dbReference type="ARBA" id="ARBA00023015"/>
    </source>
</evidence>
<evidence type="ECO:0000256" key="2">
    <source>
        <dbReference type="ARBA" id="ARBA00022723"/>
    </source>
</evidence>
<dbReference type="SMART" id="SM00355">
    <property type="entry name" value="ZnF_C2H2"/>
    <property type="match status" value="6"/>
</dbReference>
<evidence type="ECO:0000256" key="5">
    <source>
        <dbReference type="ARBA" id="ARBA00022833"/>
    </source>
</evidence>
<protein>
    <recommendedName>
        <fullName evidence="11">C2H2-type domain-containing protein</fullName>
    </recommendedName>
</protein>
<evidence type="ECO:0000256" key="3">
    <source>
        <dbReference type="ARBA" id="ARBA00022737"/>
    </source>
</evidence>
<evidence type="ECO:0000256" key="1">
    <source>
        <dbReference type="ARBA" id="ARBA00004123"/>
    </source>
</evidence>
<dbReference type="OrthoDB" id="8191727at2759"/>
<keyword evidence="8" id="KW-0804">Transcription</keyword>
<dbReference type="Pfam" id="PF00096">
    <property type="entry name" value="zf-C2H2"/>
    <property type="match status" value="1"/>
</dbReference>
<dbReference type="AlphaFoldDB" id="A0A2J7PM13"/>
<dbReference type="SUPFAM" id="SSF57667">
    <property type="entry name" value="beta-beta-alpha zinc fingers"/>
    <property type="match status" value="3"/>
</dbReference>
<dbReference type="PROSITE" id="PS00028">
    <property type="entry name" value="ZINC_FINGER_C2H2_1"/>
    <property type="match status" value="4"/>
</dbReference>
<feature type="domain" description="C2H2-type" evidence="11">
    <location>
        <begin position="715"/>
        <end position="741"/>
    </location>
</feature>
<evidence type="ECO:0000256" key="8">
    <source>
        <dbReference type="ARBA" id="ARBA00023163"/>
    </source>
</evidence>
<gene>
    <name evidence="12" type="ORF">B7P43_G02972</name>
</gene>
<dbReference type="Proteomes" id="UP000235965">
    <property type="component" value="Unassembled WGS sequence"/>
</dbReference>
<dbReference type="PROSITE" id="PS50157">
    <property type="entry name" value="ZINC_FINGER_C2H2_2"/>
    <property type="match status" value="5"/>
</dbReference>
<keyword evidence="9" id="KW-0539">Nucleus</keyword>
<keyword evidence="5" id="KW-0862">Zinc</keyword>
<dbReference type="Gene3D" id="3.30.160.60">
    <property type="entry name" value="Classic Zinc Finger"/>
    <property type="match status" value="2"/>
</dbReference>
<feature type="domain" description="C2H2-type" evidence="11">
    <location>
        <begin position="564"/>
        <end position="593"/>
    </location>
</feature>
<feature type="domain" description="C2H2-type" evidence="11">
    <location>
        <begin position="533"/>
        <end position="560"/>
    </location>
</feature>
<dbReference type="PANTHER" id="PTHR24379">
    <property type="entry name" value="KRAB AND ZINC FINGER DOMAIN-CONTAINING"/>
    <property type="match status" value="1"/>
</dbReference>
<keyword evidence="7" id="KW-0238">DNA-binding</keyword>
<evidence type="ECO:0000256" key="9">
    <source>
        <dbReference type="ARBA" id="ARBA00023242"/>
    </source>
</evidence>
<dbReference type="EMBL" id="NEVH01024421">
    <property type="protein sequence ID" value="PNF17374.1"/>
    <property type="molecule type" value="Genomic_DNA"/>
</dbReference>
<sequence>MAPSDPTQRESSCCHRSIIQFGEIKSELKNIRQTVEVAVQLLSKLVGLTPNDIQALACSSEIGTCTSASVLDGRSVVSRASDNVFRRDTAKESMNISLSQTAVMKGVSAKVKTMAETKNGETTSETEISKINVEANEETGIQAESFKSAVEMESNETVEVKNDKNVVETRNGKDSSKVKCDKFPQVTSTISFPSLSEQLTTFLKASPPTTSLSENATVNNAEGCATVSEHSTTSECRAVYADSDISVSAVQEEPRHKQTDTMQGSSLCDVTSSDKLPPVYDFGTSTSQDVCMSSVVVKTVMRDLEVGLSSVKVKQEKPLGYDDTDLSAFSISVEDRLQEPEEVKMEPEGLFISDSLLPVCVLLKKEDGFCTSNTQENRTVSDAGSNSTEQFSGENSVVNTDSNLTVCNKDQENGHVIQDSPFQETSSLHSLLGSALVSKLKQKIQEKIQATVYAANEEKKVNEDESNNLANKNKCIEISHLFRKDCKTLKKLMVSQSKLRRKFYQCKSCARIFFCKMALHVHKNHCRGLQKQYHCSSCPLMFKSRTVLFNHRRLHSAKKSKHRHKCEVCGREFILKSTLRKHKQSQVCKGTRMKCYRKLPQHFCGECGEGFLNSSNLELHRKLHKVGKTHSSSNVTGNTGIGNRSGSVVVSRTVRRYPCSYCDEAFIDRRSVTLHEKVHTDKEFAAFDQERKMIQRRHQLTMMLQKQQQSNKKKFGCDVCGRCYSIELLLHMHTRLHHAIS</sequence>
<accession>A0A2J7PM13</accession>
<evidence type="ECO:0000313" key="13">
    <source>
        <dbReference type="Proteomes" id="UP000235965"/>
    </source>
</evidence>
<feature type="domain" description="C2H2-type" evidence="11">
    <location>
        <begin position="657"/>
        <end position="684"/>
    </location>
</feature>